<protein>
    <submittedName>
        <fullName evidence="1">Uncharacterized protein</fullName>
    </submittedName>
</protein>
<dbReference type="EMBL" id="CP102480">
    <property type="protein sequence ID" value="UUX51163.1"/>
    <property type="molecule type" value="Genomic_DNA"/>
</dbReference>
<evidence type="ECO:0000313" key="2">
    <source>
        <dbReference type="Proteomes" id="UP001060336"/>
    </source>
</evidence>
<name>A0A9J7ATX4_9PROT</name>
<dbReference type="AlphaFoldDB" id="A0A9J7ATX4"/>
<proteinExistence type="predicted"/>
<organism evidence="1 2">
    <name type="scientific">Nisaea acidiphila</name>
    <dbReference type="NCBI Taxonomy" id="1862145"/>
    <lineage>
        <taxon>Bacteria</taxon>
        <taxon>Pseudomonadati</taxon>
        <taxon>Pseudomonadota</taxon>
        <taxon>Alphaproteobacteria</taxon>
        <taxon>Rhodospirillales</taxon>
        <taxon>Thalassobaculaceae</taxon>
        <taxon>Nisaea</taxon>
    </lineage>
</organism>
<gene>
    <name evidence="1" type="ORF">NUH88_05595</name>
</gene>
<dbReference type="RefSeq" id="WP_257770487.1">
    <property type="nucleotide sequence ID" value="NZ_CP102480.1"/>
</dbReference>
<dbReference type="Proteomes" id="UP001060336">
    <property type="component" value="Chromosome"/>
</dbReference>
<keyword evidence="2" id="KW-1185">Reference proteome</keyword>
<accession>A0A9J7ATX4</accession>
<reference evidence="1" key="1">
    <citation type="submission" date="2022-08" db="EMBL/GenBank/DDBJ databases">
        <title>Nisaea acidiphila sp. nov., isolated from a marine algal debris and emended description of the genus Nisaea Urios et al. 2008.</title>
        <authorList>
            <person name="Kwon K."/>
        </authorList>
    </citation>
    <scope>NUCLEOTIDE SEQUENCE</scope>
    <source>
        <strain evidence="1">MEBiC11861</strain>
    </source>
</reference>
<dbReference type="KEGG" id="naci:NUH88_05595"/>
<evidence type="ECO:0000313" key="1">
    <source>
        <dbReference type="EMBL" id="UUX51163.1"/>
    </source>
</evidence>
<sequence>MDGGGAHIEVTIDTEEPIELGDFVSAFTSIANQYERYMKREHPDLRDDAKVYVREVRTGSIIADLVPHAGTLISLMDQILIVRQFVHAYGERLSVYLGGNGRLDDASKGELDDLMKQVGAIAKSKNGKGQIAAVVYENGQRQVRAAVTFNTNESRAAIKQIEDHRKALDAISSADRQRVLMVFKRSDVGSADVGVKSGERVIIESLSDRDLPLIYGSSLAEERIKDQMRNIEENIYHKGFVVDVNVQTRGGRPAAYAVTHVHQIIDLDV</sequence>